<name>A0A9D6Z3K0_9BACT</name>
<comment type="caution">
    <text evidence="2">The sequence shown here is derived from an EMBL/GenBank/DDBJ whole genome shotgun (WGS) entry which is preliminary data.</text>
</comment>
<sequence length="152" mass="15819">MVKKMIVVLSAMALIITATVASAFVSGMPTMATSGDMIMIPMKVKTSFTKTTGGTAGGDSTLLLDGCEQYTGGFRPWGVWKGTKCAMKVQIIPPKCVAPAYGGPVAWGAPPALTPGGKLVSNVEKYTVTSPGCNPCVTPGLKYEMLKKQAVK</sequence>
<evidence type="ECO:0000313" key="2">
    <source>
        <dbReference type="EMBL" id="MBI5249945.1"/>
    </source>
</evidence>
<feature type="chain" id="PRO_5039523926" evidence="1">
    <location>
        <begin position="24"/>
        <end position="152"/>
    </location>
</feature>
<accession>A0A9D6Z3K0</accession>
<proteinExistence type="predicted"/>
<evidence type="ECO:0000313" key="3">
    <source>
        <dbReference type="Proteomes" id="UP000807825"/>
    </source>
</evidence>
<dbReference type="AlphaFoldDB" id="A0A9D6Z3K0"/>
<feature type="signal peptide" evidence="1">
    <location>
        <begin position="1"/>
        <end position="23"/>
    </location>
</feature>
<evidence type="ECO:0000256" key="1">
    <source>
        <dbReference type="SAM" id="SignalP"/>
    </source>
</evidence>
<organism evidence="2 3">
    <name type="scientific">Desulfomonile tiedjei</name>
    <dbReference type="NCBI Taxonomy" id="2358"/>
    <lineage>
        <taxon>Bacteria</taxon>
        <taxon>Pseudomonadati</taxon>
        <taxon>Thermodesulfobacteriota</taxon>
        <taxon>Desulfomonilia</taxon>
        <taxon>Desulfomonilales</taxon>
        <taxon>Desulfomonilaceae</taxon>
        <taxon>Desulfomonile</taxon>
    </lineage>
</organism>
<protein>
    <submittedName>
        <fullName evidence="2">Uncharacterized protein</fullName>
    </submittedName>
</protein>
<keyword evidence="1" id="KW-0732">Signal</keyword>
<dbReference type="EMBL" id="JACRDE010000289">
    <property type="protein sequence ID" value="MBI5249945.1"/>
    <property type="molecule type" value="Genomic_DNA"/>
</dbReference>
<gene>
    <name evidence="2" type="ORF">HY912_10670</name>
</gene>
<reference evidence="2" key="1">
    <citation type="submission" date="2020-07" db="EMBL/GenBank/DDBJ databases">
        <title>Huge and variable diversity of episymbiotic CPR bacteria and DPANN archaea in groundwater ecosystems.</title>
        <authorList>
            <person name="He C.Y."/>
            <person name="Keren R."/>
            <person name="Whittaker M."/>
            <person name="Farag I.F."/>
            <person name="Doudna J."/>
            <person name="Cate J.H.D."/>
            <person name="Banfield J.F."/>
        </authorList>
    </citation>
    <scope>NUCLEOTIDE SEQUENCE</scope>
    <source>
        <strain evidence="2">NC_groundwater_1664_Pr3_B-0.1um_52_9</strain>
    </source>
</reference>
<dbReference type="Proteomes" id="UP000807825">
    <property type="component" value="Unassembled WGS sequence"/>
</dbReference>